<accession>A0AAU1U5K6</accession>
<keyword evidence="1" id="KW-0378">Hydrolase</keyword>
<protein>
    <recommendedName>
        <fullName evidence="3">Glycoside hydrolase family 3 N-terminal domain-containing protein</fullName>
    </recommendedName>
</protein>
<dbReference type="InterPro" id="IPR017853">
    <property type="entry name" value="GH"/>
</dbReference>
<gene>
    <name evidence="4" type="ORF">OHU69_13665</name>
</gene>
<dbReference type="EMBL" id="CP108195">
    <property type="protein sequence ID" value="WTS11987.1"/>
    <property type="molecule type" value="Genomic_DNA"/>
</dbReference>
<proteinExistence type="predicted"/>
<sequence>MEAISELATASGPLWITRHQTVSANSYTSCGSRSAASELVRAYVRGLQGERLGKQSVSAMVKHFPGGGPQLDSEDPHFPWGKEQVYPGGMRDLHLEPFKAAIAAGCAQMMPTTASPSVPTGKKSGSASTRASCKGYCGTSSDSTASSAPTGA</sequence>
<organism evidence="4">
    <name type="scientific">Streptomyces sp. NBC_00119</name>
    <dbReference type="NCBI Taxonomy" id="2975659"/>
    <lineage>
        <taxon>Bacteria</taxon>
        <taxon>Bacillati</taxon>
        <taxon>Actinomycetota</taxon>
        <taxon>Actinomycetes</taxon>
        <taxon>Kitasatosporales</taxon>
        <taxon>Streptomycetaceae</taxon>
        <taxon>Streptomyces</taxon>
    </lineage>
</organism>
<feature type="domain" description="Glycoside hydrolase family 3 N-terminal" evidence="3">
    <location>
        <begin position="32"/>
        <end position="112"/>
    </location>
</feature>
<dbReference type="SUPFAM" id="SSF51445">
    <property type="entry name" value="(Trans)glycosidases"/>
    <property type="match status" value="1"/>
</dbReference>
<name>A0AAU1U5K6_9ACTN</name>
<dbReference type="Gene3D" id="3.20.20.300">
    <property type="entry name" value="Glycoside hydrolase, family 3, N-terminal domain"/>
    <property type="match status" value="1"/>
</dbReference>
<feature type="compositionally biased region" description="Polar residues" evidence="2">
    <location>
        <begin position="113"/>
        <end position="131"/>
    </location>
</feature>
<evidence type="ECO:0000259" key="3">
    <source>
        <dbReference type="Pfam" id="PF00933"/>
    </source>
</evidence>
<feature type="region of interest" description="Disordered" evidence="2">
    <location>
        <begin position="113"/>
        <end position="152"/>
    </location>
</feature>
<evidence type="ECO:0000313" key="4">
    <source>
        <dbReference type="EMBL" id="WTS11987.1"/>
    </source>
</evidence>
<dbReference type="InterPro" id="IPR001764">
    <property type="entry name" value="Glyco_hydro_3_N"/>
</dbReference>
<dbReference type="AlphaFoldDB" id="A0AAU1U5K6"/>
<dbReference type="GO" id="GO:0005975">
    <property type="term" value="P:carbohydrate metabolic process"/>
    <property type="evidence" value="ECO:0007669"/>
    <property type="project" value="InterPro"/>
</dbReference>
<dbReference type="Pfam" id="PF00933">
    <property type="entry name" value="Glyco_hydro_3"/>
    <property type="match status" value="1"/>
</dbReference>
<dbReference type="GO" id="GO:0004553">
    <property type="term" value="F:hydrolase activity, hydrolyzing O-glycosyl compounds"/>
    <property type="evidence" value="ECO:0007669"/>
    <property type="project" value="InterPro"/>
</dbReference>
<dbReference type="InterPro" id="IPR036962">
    <property type="entry name" value="Glyco_hydro_3_N_sf"/>
</dbReference>
<reference evidence="4" key="1">
    <citation type="submission" date="2022-10" db="EMBL/GenBank/DDBJ databases">
        <title>The complete genomes of actinobacterial strains from the NBC collection.</title>
        <authorList>
            <person name="Joergensen T.S."/>
            <person name="Alvarez Arevalo M."/>
            <person name="Sterndorff E.B."/>
            <person name="Faurdal D."/>
            <person name="Vuksanovic O."/>
            <person name="Mourched A.-S."/>
            <person name="Charusanti P."/>
            <person name="Shaw S."/>
            <person name="Blin K."/>
            <person name="Weber T."/>
        </authorList>
    </citation>
    <scope>NUCLEOTIDE SEQUENCE</scope>
    <source>
        <strain evidence="4">NBC_00119</strain>
    </source>
</reference>
<evidence type="ECO:0000256" key="1">
    <source>
        <dbReference type="ARBA" id="ARBA00022801"/>
    </source>
</evidence>
<evidence type="ECO:0000256" key="2">
    <source>
        <dbReference type="SAM" id="MobiDB-lite"/>
    </source>
</evidence>
<feature type="compositionally biased region" description="Low complexity" evidence="2">
    <location>
        <begin position="139"/>
        <end position="152"/>
    </location>
</feature>